<proteinExistence type="predicted"/>
<reference evidence="2" key="1">
    <citation type="journal article" date="2023" name="Science">
        <title>Genome structures resolve the early diversification of teleost fishes.</title>
        <authorList>
            <person name="Parey E."/>
            <person name="Louis A."/>
            <person name="Montfort J."/>
            <person name="Bouchez O."/>
            <person name="Roques C."/>
            <person name="Iampietro C."/>
            <person name="Lluch J."/>
            <person name="Castinel A."/>
            <person name="Donnadieu C."/>
            <person name="Desvignes T."/>
            <person name="Floi Bucao C."/>
            <person name="Jouanno E."/>
            <person name="Wen M."/>
            <person name="Mejri S."/>
            <person name="Dirks R."/>
            <person name="Jansen H."/>
            <person name="Henkel C."/>
            <person name="Chen W.J."/>
            <person name="Zahm M."/>
            <person name="Cabau C."/>
            <person name="Klopp C."/>
            <person name="Thompson A.W."/>
            <person name="Robinson-Rechavi M."/>
            <person name="Braasch I."/>
            <person name="Lecointre G."/>
            <person name="Bobe J."/>
            <person name="Postlethwait J.H."/>
            <person name="Berthelot C."/>
            <person name="Roest Crollius H."/>
            <person name="Guiguen Y."/>
        </authorList>
    </citation>
    <scope>NUCLEOTIDE SEQUENCE</scope>
    <source>
        <strain evidence="2">WJC10195</strain>
    </source>
</reference>
<dbReference type="AlphaFoldDB" id="A0A9Q1EXU9"/>
<protein>
    <submittedName>
        <fullName evidence="2">Uncharacterized protein</fullName>
    </submittedName>
</protein>
<comment type="caution">
    <text evidence="2">The sequence shown here is derived from an EMBL/GenBank/DDBJ whole genome shotgun (WGS) entry which is preliminary data.</text>
</comment>
<dbReference type="Proteomes" id="UP001152622">
    <property type="component" value="Chromosome 11"/>
</dbReference>
<evidence type="ECO:0000313" key="2">
    <source>
        <dbReference type="EMBL" id="KAJ8347091.1"/>
    </source>
</evidence>
<name>A0A9Q1EXU9_SYNKA</name>
<dbReference type="EMBL" id="JAINUF010000011">
    <property type="protein sequence ID" value="KAJ8347091.1"/>
    <property type="molecule type" value="Genomic_DNA"/>
</dbReference>
<keyword evidence="3" id="KW-1185">Reference proteome</keyword>
<organism evidence="2 3">
    <name type="scientific">Synaphobranchus kaupii</name>
    <name type="common">Kaup's arrowtooth eel</name>
    <dbReference type="NCBI Taxonomy" id="118154"/>
    <lineage>
        <taxon>Eukaryota</taxon>
        <taxon>Metazoa</taxon>
        <taxon>Chordata</taxon>
        <taxon>Craniata</taxon>
        <taxon>Vertebrata</taxon>
        <taxon>Euteleostomi</taxon>
        <taxon>Actinopterygii</taxon>
        <taxon>Neopterygii</taxon>
        <taxon>Teleostei</taxon>
        <taxon>Anguilliformes</taxon>
        <taxon>Synaphobranchidae</taxon>
        <taxon>Synaphobranchus</taxon>
    </lineage>
</organism>
<evidence type="ECO:0000313" key="3">
    <source>
        <dbReference type="Proteomes" id="UP001152622"/>
    </source>
</evidence>
<evidence type="ECO:0000256" key="1">
    <source>
        <dbReference type="SAM" id="MobiDB-lite"/>
    </source>
</evidence>
<gene>
    <name evidence="2" type="ORF">SKAU_G00284920</name>
</gene>
<sequence>MQAMLRYQGLTEEKPVDFVLGTLEGRAKERTVELEVWKQEVRAELWQELQEQLATLGKMLMAEFRQQRSQAPGPPPQGREVGPAVPPAECPGPSAVAGRAMEFH</sequence>
<feature type="region of interest" description="Disordered" evidence="1">
    <location>
        <begin position="65"/>
        <end position="104"/>
    </location>
</feature>
<accession>A0A9Q1EXU9</accession>